<dbReference type="Proteomes" id="UP000093199">
    <property type="component" value="Unassembled WGS sequence"/>
</dbReference>
<dbReference type="EMBL" id="MASJ01000018">
    <property type="protein sequence ID" value="OCS84895.1"/>
    <property type="molecule type" value="Genomic_DNA"/>
</dbReference>
<organism evidence="1 2">
    <name type="scientific">Caryophanon tenue</name>
    <dbReference type="NCBI Taxonomy" id="33978"/>
    <lineage>
        <taxon>Bacteria</taxon>
        <taxon>Bacillati</taxon>
        <taxon>Bacillota</taxon>
        <taxon>Bacilli</taxon>
        <taxon>Bacillales</taxon>
        <taxon>Caryophanaceae</taxon>
        <taxon>Caryophanon</taxon>
    </lineage>
</organism>
<keyword evidence="2" id="KW-1185">Reference proteome</keyword>
<reference evidence="1 2" key="1">
    <citation type="submission" date="2016-07" db="EMBL/GenBank/DDBJ databases">
        <title>Caryophanon tenue genome sequencing.</title>
        <authorList>
            <person name="Verma A."/>
            <person name="Pal Y."/>
            <person name="Krishnamurthi S."/>
        </authorList>
    </citation>
    <scope>NUCLEOTIDE SEQUENCE [LARGE SCALE GENOMIC DNA]</scope>
    <source>
        <strain evidence="1 2">DSM 14152</strain>
    </source>
</reference>
<dbReference type="AlphaFoldDB" id="A0A1C0YCM5"/>
<evidence type="ECO:0000313" key="1">
    <source>
        <dbReference type="EMBL" id="OCS84895.1"/>
    </source>
</evidence>
<protein>
    <submittedName>
        <fullName evidence="1">Uncharacterized protein</fullName>
    </submittedName>
</protein>
<comment type="caution">
    <text evidence="1">The sequence shown here is derived from an EMBL/GenBank/DDBJ whole genome shotgun (WGS) entry which is preliminary data.</text>
</comment>
<proteinExistence type="predicted"/>
<sequence>MNWVEINEQSDIEHLLEHFGYFHDGCLREMYMWTGTYVNEDLSMAVPGELDTNVKILFQRQFANPSAIEILFENVTGVHIIPSPENYDSIIRDAIILKVEDNFYWADDYNWHPKENSDACSNWISAKRMKWREVNDWMGKKNRYAISEPY</sequence>
<dbReference type="RefSeq" id="WP_066545365.1">
    <property type="nucleotide sequence ID" value="NZ_MASJ01000018.1"/>
</dbReference>
<gene>
    <name evidence="1" type="ORF">A6M13_14430</name>
</gene>
<evidence type="ECO:0000313" key="2">
    <source>
        <dbReference type="Proteomes" id="UP000093199"/>
    </source>
</evidence>
<name>A0A1C0YCM5_9BACL</name>
<dbReference type="OrthoDB" id="1494005at2"/>
<accession>A0A1C0YCM5</accession>